<dbReference type="InterPro" id="IPR002347">
    <property type="entry name" value="SDR_fam"/>
</dbReference>
<sequence length="281" mass="30025">MAPKVVLITGASGGIGLATAVLLAKHSDKYKVIATARTPSAIQDVASGDNFSVKKLDVTDDVMVKEVVESVIKEHGRLDVLINNAGFGTLFSVEQMDLASHQALFDTNYFGMVRMIQAVLPHMRAAQSGHIINITSLVGFSAIPFTDAYSASKFAMEGLSEAMAPTLSKFGVSVSVVEPGPVATNFSARVEQDMATAGKPKDDVYGAMSESFFATMRKGFADTPGILQTSEEVADVLLKVVEDPKPHLRYQTSAFVEQAAKGKFLDSTGDGQVKEQLKNFP</sequence>
<evidence type="ECO:0000256" key="2">
    <source>
        <dbReference type="ARBA" id="ARBA00023002"/>
    </source>
</evidence>
<dbReference type="InterPro" id="IPR036291">
    <property type="entry name" value="NAD(P)-bd_dom_sf"/>
</dbReference>
<protein>
    <recommendedName>
        <fullName evidence="6">NAD(P)-binding protein</fullName>
    </recommendedName>
</protein>
<evidence type="ECO:0000256" key="1">
    <source>
        <dbReference type="ARBA" id="ARBA00006484"/>
    </source>
</evidence>
<dbReference type="PRINTS" id="PR00081">
    <property type="entry name" value="GDHRDH"/>
</dbReference>
<dbReference type="CDD" id="cd05374">
    <property type="entry name" value="17beta-HSD-like_SDR_c"/>
    <property type="match status" value="1"/>
</dbReference>
<dbReference type="Gene3D" id="3.40.50.720">
    <property type="entry name" value="NAD(P)-binding Rossmann-like Domain"/>
    <property type="match status" value="1"/>
</dbReference>
<dbReference type="SUPFAM" id="SSF51735">
    <property type="entry name" value="NAD(P)-binding Rossmann-fold domains"/>
    <property type="match status" value="1"/>
</dbReference>
<reference evidence="4 5" key="1">
    <citation type="journal article" date="2024" name="Nat. Commun.">
        <title>Phylogenomics reveals the evolutionary origins of lichenization in chlorophyte algae.</title>
        <authorList>
            <person name="Puginier C."/>
            <person name="Libourel C."/>
            <person name="Otte J."/>
            <person name="Skaloud P."/>
            <person name="Haon M."/>
            <person name="Grisel S."/>
            <person name="Petersen M."/>
            <person name="Berrin J.G."/>
            <person name="Delaux P.M."/>
            <person name="Dal Grande F."/>
            <person name="Keller J."/>
        </authorList>
    </citation>
    <scope>NUCLEOTIDE SEQUENCE [LARGE SCALE GENOMIC DNA]</scope>
    <source>
        <strain evidence="4 5">SAG 216-7</strain>
    </source>
</reference>
<dbReference type="Proteomes" id="UP001491310">
    <property type="component" value="Unassembled WGS sequence"/>
</dbReference>
<dbReference type="PANTHER" id="PTHR43976">
    <property type="entry name" value="SHORT CHAIN DEHYDROGENASE"/>
    <property type="match status" value="1"/>
</dbReference>
<comment type="similarity">
    <text evidence="1 3">Belongs to the short-chain dehydrogenases/reductases (SDR) family.</text>
</comment>
<dbReference type="InterPro" id="IPR020904">
    <property type="entry name" value="Sc_DH/Rdtase_CS"/>
</dbReference>
<dbReference type="PANTHER" id="PTHR43976:SF16">
    <property type="entry name" value="SHORT-CHAIN DEHYDROGENASE_REDUCTASE FAMILY PROTEIN"/>
    <property type="match status" value="1"/>
</dbReference>
<evidence type="ECO:0000256" key="3">
    <source>
        <dbReference type="RuleBase" id="RU000363"/>
    </source>
</evidence>
<keyword evidence="2" id="KW-0560">Oxidoreductase</keyword>
<gene>
    <name evidence="4" type="ORF">WJX75_003023</name>
</gene>
<dbReference type="PROSITE" id="PS00061">
    <property type="entry name" value="ADH_SHORT"/>
    <property type="match status" value="1"/>
</dbReference>
<dbReference type="Pfam" id="PF00106">
    <property type="entry name" value="adh_short"/>
    <property type="match status" value="1"/>
</dbReference>
<name>A0ABR2YP20_9CHLO</name>
<accession>A0ABR2YP20</accession>
<evidence type="ECO:0008006" key="6">
    <source>
        <dbReference type="Google" id="ProtNLM"/>
    </source>
</evidence>
<comment type="caution">
    <text evidence="4">The sequence shown here is derived from an EMBL/GenBank/DDBJ whole genome shotgun (WGS) entry which is preliminary data.</text>
</comment>
<dbReference type="InterPro" id="IPR051911">
    <property type="entry name" value="SDR_oxidoreductase"/>
</dbReference>
<dbReference type="PRINTS" id="PR00080">
    <property type="entry name" value="SDRFAMILY"/>
</dbReference>
<proteinExistence type="inferred from homology"/>
<dbReference type="EMBL" id="JALJOT010000007">
    <property type="protein sequence ID" value="KAK9908795.1"/>
    <property type="molecule type" value="Genomic_DNA"/>
</dbReference>
<evidence type="ECO:0000313" key="4">
    <source>
        <dbReference type="EMBL" id="KAK9908795.1"/>
    </source>
</evidence>
<keyword evidence="5" id="KW-1185">Reference proteome</keyword>
<evidence type="ECO:0000313" key="5">
    <source>
        <dbReference type="Proteomes" id="UP001491310"/>
    </source>
</evidence>
<organism evidence="4 5">
    <name type="scientific">Coccomyxa subellipsoidea</name>
    <dbReference type="NCBI Taxonomy" id="248742"/>
    <lineage>
        <taxon>Eukaryota</taxon>
        <taxon>Viridiplantae</taxon>
        <taxon>Chlorophyta</taxon>
        <taxon>core chlorophytes</taxon>
        <taxon>Trebouxiophyceae</taxon>
        <taxon>Trebouxiophyceae incertae sedis</taxon>
        <taxon>Coccomyxaceae</taxon>
        <taxon>Coccomyxa</taxon>
    </lineage>
</organism>